<dbReference type="PANTHER" id="PTHR19432">
    <property type="entry name" value="SUGAR TRANSPORTER"/>
    <property type="match status" value="1"/>
</dbReference>
<feature type="transmembrane region" description="Helical" evidence="6">
    <location>
        <begin position="105"/>
        <end position="132"/>
    </location>
</feature>
<evidence type="ECO:0000313" key="7">
    <source>
        <dbReference type="EMBL" id="KAF5348908.1"/>
    </source>
</evidence>
<feature type="transmembrane region" description="Helical" evidence="6">
    <location>
        <begin position="393"/>
        <end position="415"/>
    </location>
</feature>
<dbReference type="Gene3D" id="1.20.1250.20">
    <property type="entry name" value="MFS general substrate transporter like domains"/>
    <property type="match status" value="1"/>
</dbReference>
<feature type="transmembrane region" description="Helical" evidence="6">
    <location>
        <begin position="666"/>
        <end position="686"/>
    </location>
</feature>
<feature type="transmembrane region" description="Helical" evidence="6">
    <location>
        <begin position="421"/>
        <end position="439"/>
    </location>
</feature>
<dbReference type="InterPro" id="IPR036259">
    <property type="entry name" value="MFS_trans_sf"/>
</dbReference>
<dbReference type="EMBL" id="JAACJO010000018">
    <property type="protein sequence ID" value="KAF5348908.1"/>
    <property type="molecule type" value="Genomic_DNA"/>
</dbReference>
<evidence type="ECO:0000256" key="4">
    <source>
        <dbReference type="ARBA" id="ARBA00022989"/>
    </source>
</evidence>
<accession>A0A8H5CXM0</accession>
<sequence length="692" mass="75108">MTGLSSLPLAQEEGNGQSHQKFRGVSKIIGPKWSHMPTLTVGFLGIQIFWSVEMSYASPYLLSLGLSKSKMAIVFVAGPLSGLVMQPLVGVLADSCTSRFGRRRPYMMAGTIICIFAMILLGFTRWFASIFISEENNANDILTIWLAVLAIYFIDFAVNAIMSVDRALLVDSLPSPQQPQGNAWAARMVAIGAIVGFFVGNVDLPKILPFLGNTQLQVLSIVASLLLLGSHLVMAIMVKEKILLPDTDRTGKINKKSFVHDLKDIWTNIFNLPPVIRQICFIQFFASLGWFPILFYTSIYIADLYKRGLPIPSTQSAQDALDAQATRLGSRALFFQSVIALIGNIVLPYFVTESATTPGEVNQPKSHLRFGYGSQSLWTKVGRWMKVPNWLKIHLASLWALCHLVFALCMFGTFFTSSVGGASFLIAVIGFSSAVGQWVPFSLLASAILTEASEDDDAAIRLVDTRTHPRRVNSSDLDVDTEADERSMFLPGEASESEDENDDIGEAKKAEERRRVMGNSVAQVSVMDISGANDGAGHHMVDGGEYGNGAARGAQSGGGLSAKAGIILGIQNIFIVIPQFLVTGVSSLIFAVFDPQNPSIPTHRPGPIFANGTNVNLVLANTTESAAQLTKSVALKWLDLRQDGGDPARAEDGSVMMYQGSNSVVYILRLGGIAATIAAVLSWRLARELRHR</sequence>
<dbReference type="PANTHER" id="PTHR19432:SF91">
    <property type="entry name" value="GENERAL ALPHA-GLUCOSIDE PERMEASE"/>
    <property type="match status" value="1"/>
</dbReference>
<protein>
    <recommendedName>
        <fullName evidence="9">MFS general substrate transporter</fullName>
    </recommendedName>
</protein>
<feature type="transmembrane region" description="Helical" evidence="6">
    <location>
        <begin position="216"/>
        <end position="238"/>
    </location>
</feature>
<dbReference type="GO" id="GO:0008506">
    <property type="term" value="F:sucrose:proton symporter activity"/>
    <property type="evidence" value="ECO:0007669"/>
    <property type="project" value="TreeGrafter"/>
</dbReference>
<dbReference type="Pfam" id="PF13347">
    <property type="entry name" value="MFS_2"/>
    <property type="match status" value="1"/>
</dbReference>
<feature type="transmembrane region" description="Helical" evidence="6">
    <location>
        <begin position="333"/>
        <end position="351"/>
    </location>
</feature>
<dbReference type="Proteomes" id="UP000559027">
    <property type="component" value="Unassembled WGS sequence"/>
</dbReference>
<keyword evidence="4 6" id="KW-1133">Transmembrane helix</keyword>
<feature type="transmembrane region" description="Helical" evidence="6">
    <location>
        <begin position="72"/>
        <end position="93"/>
    </location>
</feature>
<comment type="subcellular location">
    <subcellularLocation>
        <location evidence="1">Membrane</location>
        <topology evidence="1">Multi-pass membrane protein</topology>
    </subcellularLocation>
</comment>
<evidence type="ECO:0000256" key="5">
    <source>
        <dbReference type="ARBA" id="ARBA00023136"/>
    </source>
</evidence>
<keyword evidence="2" id="KW-0813">Transport</keyword>
<name>A0A8H5CXM0_9AGAR</name>
<keyword evidence="3 6" id="KW-0812">Transmembrane</keyword>
<dbReference type="GO" id="GO:0005886">
    <property type="term" value="C:plasma membrane"/>
    <property type="evidence" value="ECO:0007669"/>
    <property type="project" value="TreeGrafter"/>
</dbReference>
<keyword evidence="5 6" id="KW-0472">Membrane</keyword>
<dbReference type="AlphaFoldDB" id="A0A8H5CXM0"/>
<feature type="transmembrane region" description="Helical" evidence="6">
    <location>
        <begin position="144"/>
        <end position="164"/>
    </location>
</feature>
<proteinExistence type="predicted"/>
<feature type="transmembrane region" description="Helical" evidence="6">
    <location>
        <begin position="279"/>
        <end position="302"/>
    </location>
</feature>
<reference evidence="7 8" key="1">
    <citation type="journal article" date="2020" name="ISME J.">
        <title>Uncovering the hidden diversity of litter-decomposition mechanisms in mushroom-forming fungi.</title>
        <authorList>
            <person name="Floudas D."/>
            <person name="Bentzer J."/>
            <person name="Ahren D."/>
            <person name="Johansson T."/>
            <person name="Persson P."/>
            <person name="Tunlid A."/>
        </authorList>
    </citation>
    <scope>NUCLEOTIDE SEQUENCE [LARGE SCALE GENOMIC DNA]</scope>
    <source>
        <strain evidence="7 8">CBS 146.42</strain>
    </source>
</reference>
<dbReference type="SUPFAM" id="SSF103473">
    <property type="entry name" value="MFS general substrate transporter"/>
    <property type="match status" value="1"/>
</dbReference>
<feature type="transmembrane region" description="Helical" evidence="6">
    <location>
        <begin position="573"/>
        <end position="593"/>
    </location>
</feature>
<gene>
    <name evidence="7" type="ORF">D9756_009813</name>
</gene>
<evidence type="ECO:0008006" key="9">
    <source>
        <dbReference type="Google" id="ProtNLM"/>
    </source>
</evidence>
<keyword evidence="8" id="KW-1185">Reference proteome</keyword>
<evidence type="ECO:0000256" key="1">
    <source>
        <dbReference type="ARBA" id="ARBA00004141"/>
    </source>
</evidence>
<feature type="transmembrane region" description="Helical" evidence="6">
    <location>
        <begin position="184"/>
        <end position="204"/>
    </location>
</feature>
<organism evidence="7 8">
    <name type="scientific">Leucocoprinus leucothites</name>
    <dbReference type="NCBI Taxonomy" id="201217"/>
    <lineage>
        <taxon>Eukaryota</taxon>
        <taxon>Fungi</taxon>
        <taxon>Dikarya</taxon>
        <taxon>Basidiomycota</taxon>
        <taxon>Agaricomycotina</taxon>
        <taxon>Agaricomycetes</taxon>
        <taxon>Agaricomycetidae</taxon>
        <taxon>Agaricales</taxon>
        <taxon>Agaricineae</taxon>
        <taxon>Agaricaceae</taxon>
        <taxon>Leucocoprinus</taxon>
    </lineage>
</organism>
<evidence type="ECO:0000256" key="2">
    <source>
        <dbReference type="ARBA" id="ARBA00022448"/>
    </source>
</evidence>
<evidence type="ECO:0000256" key="3">
    <source>
        <dbReference type="ARBA" id="ARBA00022692"/>
    </source>
</evidence>
<dbReference type="OrthoDB" id="28755at2759"/>
<feature type="transmembrane region" description="Helical" evidence="6">
    <location>
        <begin position="33"/>
        <end position="52"/>
    </location>
</feature>
<evidence type="ECO:0000256" key="6">
    <source>
        <dbReference type="SAM" id="Phobius"/>
    </source>
</evidence>
<evidence type="ECO:0000313" key="8">
    <source>
        <dbReference type="Proteomes" id="UP000559027"/>
    </source>
</evidence>
<comment type="caution">
    <text evidence="7">The sequence shown here is derived from an EMBL/GenBank/DDBJ whole genome shotgun (WGS) entry which is preliminary data.</text>
</comment>